<sequence length="1118" mass="126676">MSSSVKVDLGISKYCKSYEFKTDWLHQRPNSGFFHSLQLSDQEYEEDMKDEIDNVMGLLDKMKEERQEEMLSSQSERVSRLERLKRSRHPHEQSTGEKGTKYSTEDEDLHREGQQKRKQDYVVAELREKAEIISKSARKGPQDVTSTLSRNQNMEDDPEASKYLEKIRDTSTSKETREKKEQLETNTVVVDLPPQTPRHKTSVTVKLNLDMQKSKIAVAKGSGLQGRRKPTTEHIRRSLLLSDEEEPEDASAKFDADLEEGMDADDEDEPATPNEITRVEADFSESMGTAEAKVMPQSHLEYGERMVLERRGSFDGLIPRSTPKPRKPAWKSKTYGGVALPAFAEAMKAGSKSLKKTDTAEKLLTADVVKQAAINKLNRAAKEDIPEKEPEKPAWLVEAEARRKLHDKRRNAGDREKIKPSEPDERVIPIRLKKTGSKLLEEDIDKIAQLQEDNEDDSQTNKFVFKLKPTVGRGEKQSFESEPTKISFQLKPTGIQLVEPEQPKQEAESTEAPVTATFVKDFETEPPVSSIRLRHISKPEPVVHRLEEHEERVTPSVRLRHIAPKHEPEPRVEEQEKPSPSFRLRHITPKPEPESRVDQQERATVRLGRIAPKPIVKDFESTQEPELTMKLRLRGKAPPIYPDEEDTNVQISRVIPSSKPSQSQDESAVRKAQTLTTYVTPKPVKVVATNEYREPKALEIAQLIDQQPLRTTPESTSSLPQTRSTPKNFYKVTPIGSEPTRRLSYGSSPRLYEVPSVPTYSQPLSPTSSKTFSPPMSPTLKATLVESTPSNGSSRTFSPPPKATVVSHQRVEPTPIFSGSSRRFSSPVSTTPKADVVSYRVEPTPTFSGSTRAFSPQMSTTPKATLVSHRVEPTPTSSGRSMLPAKSNRGRRISAERSKTVVVSGSEVQRIIPGRRMSYDDATRHPVRRSSSLEYPRSHVEKAANAHLKHAVTVVKASSLPQKARTMLATEQTYSPRYTTSVESFPTAKQDLFDRRKLSSSISEQDFFVRPRGSISNKENEPRIVTQMEPRWMRELPDRTFADYDSSYGDIQGFASQADRMEAIERLEKRSSKTSFDSDDEVREIPNFIKEFERKRRMKTRGFRLIQQSYPPNDQSYA</sequence>
<feature type="region of interest" description="Disordered" evidence="1">
    <location>
        <begin position="60"/>
        <end position="120"/>
    </location>
</feature>
<dbReference type="Proteomes" id="UP000887567">
    <property type="component" value="Unplaced"/>
</dbReference>
<name>A0A913Y3X2_EXADI</name>
<feature type="compositionally biased region" description="Basic and acidic residues" evidence="1">
    <location>
        <begin position="564"/>
        <end position="577"/>
    </location>
</feature>
<feature type="region of interest" description="Disordered" evidence="1">
    <location>
        <begin position="238"/>
        <end position="274"/>
    </location>
</feature>
<evidence type="ECO:0000256" key="1">
    <source>
        <dbReference type="SAM" id="MobiDB-lite"/>
    </source>
</evidence>
<organism evidence="2 3">
    <name type="scientific">Exaiptasia diaphana</name>
    <name type="common">Tropical sea anemone</name>
    <name type="synonym">Aiptasia pulchella</name>
    <dbReference type="NCBI Taxonomy" id="2652724"/>
    <lineage>
        <taxon>Eukaryota</taxon>
        <taxon>Metazoa</taxon>
        <taxon>Cnidaria</taxon>
        <taxon>Anthozoa</taxon>
        <taxon>Hexacorallia</taxon>
        <taxon>Actiniaria</taxon>
        <taxon>Aiptasiidae</taxon>
        <taxon>Exaiptasia</taxon>
    </lineage>
</organism>
<dbReference type="RefSeq" id="XP_020914744.1">
    <property type="nucleotide sequence ID" value="XM_021059085.2"/>
</dbReference>
<reference evidence="2" key="1">
    <citation type="submission" date="2022-11" db="UniProtKB">
        <authorList>
            <consortium name="EnsemblMetazoa"/>
        </authorList>
    </citation>
    <scope>IDENTIFICATION</scope>
</reference>
<evidence type="ECO:0000313" key="3">
    <source>
        <dbReference type="Proteomes" id="UP000887567"/>
    </source>
</evidence>
<feature type="region of interest" description="Disordered" evidence="1">
    <location>
        <begin position="562"/>
        <end position="601"/>
    </location>
</feature>
<accession>A0A913Y3X2</accession>
<feature type="compositionally biased region" description="Polar residues" evidence="1">
    <location>
        <begin position="758"/>
        <end position="774"/>
    </location>
</feature>
<dbReference type="KEGG" id="epa:110252292"/>
<dbReference type="OrthoDB" id="5974875at2759"/>
<dbReference type="GeneID" id="110252292"/>
<feature type="compositionally biased region" description="Basic and acidic residues" evidence="1">
    <location>
        <begin position="159"/>
        <end position="183"/>
    </location>
</feature>
<proteinExistence type="predicted"/>
<feature type="compositionally biased region" description="Basic and acidic residues" evidence="1">
    <location>
        <begin position="77"/>
        <end position="120"/>
    </location>
</feature>
<feature type="compositionally biased region" description="Polar residues" evidence="1">
    <location>
        <begin position="785"/>
        <end position="797"/>
    </location>
</feature>
<feature type="region of interest" description="Disordered" evidence="1">
    <location>
        <begin position="709"/>
        <end position="833"/>
    </location>
</feature>
<feature type="region of interest" description="Disordered" evidence="1">
    <location>
        <begin position="848"/>
        <end position="899"/>
    </location>
</feature>
<feature type="region of interest" description="Disordered" evidence="1">
    <location>
        <begin position="133"/>
        <end position="186"/>
    </location>
</feature>
<dbReference type="AlphaFoldDB" id="A0A913Y3X2"/>
<feature type="compositionally biased region" description="Polar residues" evidence="1">
    <location>
        <begin position="709"/>
        <end position="727"/>
    </location>
</feature>
<dbReference type="EnsemblMetazoa" id="XM_021059085.2">
    <property type="protein sequence ID" value="XP_020914744.1"/>
    <property type="gene ID" value="LOC110252292"/>
</dbReference>
<feature type="compositionally biased region" description="Polar residues" evidence="1">
    <location>
        <begin position="848"/>
        <end position="863"/>
    </location>
</feature>
<feature type="compositionally biased region" description="Basic and acidic residues" evidence="1">
    <location>
        <begin position="60"/>
        <end position="69"/>
    </location>
</feature>
<feature type="compositionally biased region" description="Basic and acidic residues" evidence="1">
    <location>
        <begin position="589"/>
        <end position="601"/>
    </location>
</feature>
<keyword evidence="3" id="KW-1185">Reference proteome</keyword>
<feature type="compositionally biased region" description="Acidic residues" evidence="1">
    <location>
        <begin position="257"/>
        <end position="270"/>
    </location>
</feature>
<evidence type="ECO:0000313" key="2">
    <source>
        <dbReference type="EnsemblMetazoa" id="XP_020914744.1"/>
    </source>
</evidence>
<feature type="compositionally biased region" description="Polar residues" evidence="1">
    <location>
        <begin position="143"/>
        <end position="152"/>
    </location>
</feature>
<protein>
    <submittedName>
        <fullName evidence="2">Uncharacterized protein</fullName>
    </submittedName>
</protein>
<feature type="compositionally biased region" description="Low complexity" evidence="1">
    <location>
        <begin position="817"/>
        <end position="832"/>
    </location>
</feature>